<dbReference type="EMBL" id="VZRI01006059">
    <property type="protein sequence ID" value="NWU94114.1"/>
    <property type="molecule type" value="Genomic_DNA"/>
</dbReference>
<dbReference type="GO" id="GO:0002224">
    <property type="term" value="P:toll-like receptor signaling pathway"/>
    <property type="evidence" value="ECO:0007669"/>
    <property type="project" value="InterPro"/>
</dbReference>
<feature type="transmembrane region" description="Helical" evidence="1">
    <location>
        <begin position="190"/>
        <end position="211"/>
    </location>
</feature>
<dbReference type="AlphaFoldDB" id="A0A7K6AVX8"/>
<feature type="transmembrane region" description="Helical" evidence="1">
    <location>
        <begin position="218"/>
        <end position="237"/>
    </location>
</feature>
<feature type="non-terminal residue" evidence="2">
    <location>
        <position position="1"/>
    </location>
</feature>
<proteinExistence type="predicted"/>
<accession>A0A7K6AVX8</accession>
<feature type="transmembrane region" description="Helical" evidence="1">
    <location>
        <begin position="310"/>
        <end position="329"/>
    </location>
</feature>
<organism evidence="2 3">
    <name type="scientific">Upupa epops</name>
    <name type="common">Eurasian hoopoe</name>
    <dbReference type="NCBI Taxonomy" id="57439"/>
    <lineage>
        <taxon>Eukaryota</taxon>
        <taxon>Metazoa</taxon>
        <taxon>Chordata</taxon>
        <taxon>Craniata</taxon>
        <taxon>Vertebrata</taxon>
        <taxon>Euteleostomi</taxon>
        <taxon>Archelosauria</taxon>
        <taxon>Archosauria</taxon>
        <taxon>Dinosauria</taxon>
        <taxon>Saurischia</taxon>
        <taxon>Theropoda</taxon>
        <taxon>Coelurosauria</taxon>
        <taxon>Aves</taxon>
        <taxon>Neognathae</taxon>
        <taxon>Neoaves</taxon>
        <taxon>Telluraves</taxon>
        <taxon>Coraciimorphae</taxon>
        <taxon>Bucerotiformes</taxon>
        <taxon>Upupidae</taxon>
        <taxon>Upupa</taxon>
    </lineage>
</organism>
<dbReference type="PANTHER" id="PTHR46744:SF1">
    <property type="entry name" value="PROTEIN UNC-93 HOMOLOG B1"/>
    <property type="match status" value="1"/>
</dbReference>
<gene>
    <name evidence="2" type="primary">Unc93b1</name>
    <name evidence="2" type="ORF">UPUEPO_R14104</name>
</gene>
<dbReference type="GO" id="GO:0034154">
    <property type="term" value="P:toll-like receptor 7 signaling pathway"/>
    <property type="evidence" value="ECO:0007669"/>
    <property type="project" value="TreeGrafter"/>
</dbReference>
<reference evidence="2 3" key="1">
    <citation type="submission" date="2019-09" db="EMBL/GenBank/DDBJ databases">
        <title>Bird 10,000 Genomes (B10K) Project - Family phase.</title>
        <authorList>
            <person name="Zhang G."/>
        </authorList>
    </citation>
    <scope>NUCLEOTIDE SEQUENCE [LARGE SCALE GENOMIC DNA]</scope>
    <source>
        <strain evidence="2">B10K-DU-012-37</strain>
    </source>
</reference>
<dbReference type="GO" id="GO:0034162">
    <property type="term" value="P:toll-like receptor 9 signaling pathway"/>
    <property type="evidence" value="ECO:0007669"/>
    <property type="project" value="TreeGrafter"/>
</dbReference>
<dbReference type="GO" id="GO:0034138">
    <property type="term" value="P:toll-like receptor 3 signaling pathway"/>
    <property type="evidence" value="ECO:0007669"/>
    <property type="project" value="TreeGrafter"/>
</dbReference>
<evidence type="ECO:0000313" key="2">
    <source>
        <dbReference type="EMBL" id="NWU94114.1"/>
    </source>
</evidence>
<feature type="transmembrane region" description="Helical" evidence="1">
    <location>
        <begin position="249"/>
        <end position="272"/>
    </location>
</feature>
<comment type="caution">
    <text evidence="2">The sequence shown here is derived from an EMBL/GenBank/DDBJ whole genome shotgun (WGS) entry which is preliminary data.</text>
</comment>
<feature type="transmembrane region" description="Helical" evidence="1">
    <location>
        <begin position="30"/>
        <end position="58"/>
    </location>
</feature>
<dbReference type="GO" id="GO:0006886">
    <property type="term" value="P:intracellular protein transport"/>
    <property type="evidence" value="ECO:0007669"/>
    <property type="project" value="TreeGrafter"/>
</dbReference>
<dbReference type="Proteomes" id="UP000544127">
    <property type="component" value="Unassembled WGS sequence"/>
</dbReference>
<dbReference type="GO" id="GO:0035325">
    <property type="term" value="F:Toll-like receptor binding"/>
    <property type="evidence" value="ECO:0007669"/>
    <property type="project" value="InterPro"/>
</dbReference>
<dbReference type="GO" id="GO:0005768">
    <property type="term" value="C:endosome"/>
    <property type="evidence" value="ECO:0007669"/>
    <property type="project" value="TreeGrafter"/>
</dbReference>
<keyword evidence="1" id="KW-1133">Transmembrane helix</keyword>
<sequence>RMAQQYYEFANYKAEHVQEQQRAPRGACDLYVIVFQSLFYGCFYLSFVCAQLPMVFFLNSYLYQLNHTLFGVRHCGTLSHGMLPGFNTTVLQSLPHSVSLIIVESTLMAAAFLAMLVVLVLCGSAHRATEEIDLRSIGWGNIFQLPFKHMRDYRLRLLFPLFIYSGFEVLFVCTGFALNYGVCALGLEKVAYLLMAYGFSASACSSLALCALRLRRQLPLLAGAAIHAVLLVTLFCWAPEPRRPEQAPLLYAVAALWGTGSALNKTSISILLGMFYESKGRQDFVFTIYHWWQAMAIFTVYLWAGLPMKAKLAIMLLTLAVATGTYLWLEHRLAQRVPYRLPRIPRP</sequence>
<feature type="transmembrane region" description="Helical" evidence="1">
    <location>
        <begin position="284"/>
        <end position="304"/>
    </location>
</feature>
<dbReference type="GO" id="GO:0005764">
    <property type="term" value="C:lysosome"/>
    <property type="evidence" value="ECO:0007669"/>
    <property type="project" value="TreeGrafter"/>
</dbReference>
<feature type="non-terminal residue" evidence="2">
    <location>
        <position position="347"/>
    </location>
</feature>
<dbReference type="OrthoDB" id="10010517at2759"/>
<dbReference type="InterPro" id="IPR043268">
    <property type="entry name" value="UNC93B1"/>
</dbReference>
<keyword evidence="1" id="KW-0472">Membrane</keyword>
<keyword evidence="1" id="KW-0812">Transmembrane</keyword>
<feature type="transmembrane region" description="Helical" evidence="1">
    <location>
        <begin position="157"/>
        <end position="178"/>
    </location>
</feature>
<dbReference type="PANTHER" id="PTHR46744">
    <property type="entry name" value="PROTEIN UNC-93 HOMOLOG B1"/>
    <property type="match status" value="1"/>
</dbReference>
<evidence type="ECO:0000313" key="3">
    <source>
        <dbReference type="Proteomes" id="UP000544127"/>
    </source>
</evidence>
<protein>
    <submittedName>
        <fullName evidence="2">UN93B protein</fullName>
    </submittedName>
</protein>
<keyword evidence="3" id="KW-1185">Reference proteome</keyword>
<evidence type="ECO:0000256" key="1">
    <source>
        <dbReference type="SAM" id="Phobius"/>
    </source>
</evidence>
<feature type="transmembrane region" description="Helical" evidence="1">
    <location>
        <begin position="98"/>
        <end position="122"/>
    </location>
</feature>
<name>A0A7K6AVX8_UPUEP</name>